<dbReference type="InterPro" id="IPR011701">
    <property type="entry name" value="MFS"/>
</dbReference>
<dbReference type="NCBIfam" id="TIGR00711">
    <property type="entry name" value="efflux_EmrB"/>
    <property type="match status" value="1"/>
</dbReference>
<feature type="transmembrane region" description="Helical" evidence="8">
    <location>
        <begin position="23"/>
        <end position="45"/>
    </location>
</feature>
<dbReference type="InterPro" id="IPR020846">
    <property type="entry name" value="MFS_dom"/>
</dbReference>
<evidence type="ECO:0000313" key="10">
    <source>
        <dbReference type="EMBL" id="GAA2060752.1"/>
    </source>
</evidence>
<dbReference type="Gene3D" id="1.20.1720.10">
    <property type="entry name" value="Multidrug resistance protein D"/>
    <property type="match status" value="1"/>
</dbReference>
<evidence type="ECO:0000256" key="4">
    <source>
        <dbReference type="ARBA" id="ARBA00022692"/>
    </source>
</evidence>
<feature type="transmembrane region" description="Helical" evidence="8">
    <location>
        <begin position="210"/>
        <end position="229"/>
    </location>
</feature>
<name>A0ABN2VFN4_9ACTN</name>
<dbReference type="SUPFAM" id="SSF103473">
    <property type="entry name" value="MFS general substrate transporter"/>
    <property type="match status" value="1"/>
</dbReference>
<feature type="transmembrane region" description="Helical" evidence="8">
    <location>
        <begin position="149"/>
        <end position="170"/>
    </location>
</feature>
<dbReference type="Gene3D" id="1.20.1250.20">
    <property type="entry name" value="MFS general substrate transporter like domains"/>
    <property type="match status" value="1"/>
</dbReference>
<comment type="subcellular location">
    <subcellularLocation>
        <location evidence="1">Cell membrane</location>
        <topology evidence="1">Multi-pass membrane protein</topology>
    </subcellularLocation>
</comment>
<feature type="transmembrane region" description="Helical" evidence="8">
    <location>
        <begin position="114"/>
        <end position="137"/>
    </location>
</feature>
<keyword evidence="7" id="KW-0046">Antibiotic resistance</keyword>
<protein>
    <submittedName>
        <fullName evidence="10">MFS transporter</fullName>
    </submittedName>
</protein>
<dbReference type="PANTHER" id="PTHR42718">
    <property type="entry name" value="MAJOR FACILITATOR SUPERFAMILY MULTIDRUG TRANSPORTER MFSC"/>
    <property type="match status" value="1"/>
</dbReference>
<dbReference type="EMBL" id="BAAAPE010000001">
    <property type="protein sequence ID" value="GAA2060752.1"/>
    <property type="molecule type" value="Genomic_DNA"/>
</dbReference>
<dbReference type="InterPro" id="IPR005829">
    <property type="entry name" value="Sugar_transporter_CS"/>
</dbReference>
<dbReference type="CDD" id="cd17321">
    <property type="entry name" value="MFS_MMR_MDR_like"/>
    <property type="match status" value="1"/>
</dbReference>
<feature type="transmembrane region" description="Helical" evidence="8">
    <location>
        <begin position="280"/>
        <end position="303"/>
    </location>
</feature>
<reference evidence="10 11" key="1">
    <citation type="journal article" date="2019" name="Int. J. Syst. Evol. Microbiol.">
        <title>The Global Catalogue of Microorganisms (GCM) 10K type strain sequencing project: providing services to taxonomists for standard genome sequencing and annotation.</title>
        <authorList>
            <consortium name="The Broad Institute Genomics Platform"/>
            <consortium name="The Broad Institute Genome Sequencing Center for Infectious Disease"/>
            <person name="Wu L."/>
            <person name="Ma J."/>
        </authorList>
    </citation>
    <scope>NUCLEOTIDE SEQUENCE [LARGE SCALE GENOMIC DNA]</scope>
    <source>
        <strain evidence="10 11">JCM 15478</strain>
    </source>
</reference>
<evidence type="ECO:0000259" key="9">
    <source>
        <dbReference type="PROSITE" id="PS50850"/>
    </source>
</evidence>
<evidence type="ECO:0000256" key="8">
    <source>
        <dbReference type="SAM" id="Phobius"/>
    </source>
</evidence>
<evidence type="ECO:0000256" key="3">
    <source>
        <dbReference type="ARBA" id="ARBA00022475"/>
    </source>
</evidence>
<feature type="transmembrane region" description="Helical" evidence="8">
    <location>
        <begin position="345"/>
        <end position="363"/>
    </location>
</feature>
<dbReference type="RefSeq" id="WP_344523015.1">
    <property type="nucleotide sequence ID" value="NZ_BAAAPE010000001.1"/>
</dbReference>
<feature type="transmembrane region" description="Helical" evidence="8">
    <location>
        <begin position="241"/>
        <end position="259"/>
    </location>
</feature>
<gene>
    <name evidence="10" type="ORF">GCM10009801_02550</name>
</gene>
<dbReference type="InterPro" id="IPR036259">
    <property type="entry name" value="MFS_trans_sf"/>
</dbReference>
<evidence type="ECO:0000256" key="6">
    <source>
        <dbReference type="ARBA" id="ARBA00023136"/>
    </source>
</evidence>
<feature type="transmembrane region" description="Helical" evidence="8">
    <location>
        <begin position="89"/>
        <end position="108"/>
    </location>
</feature>
<feature type="transmembrane region" description="Helical" evidence="8">
    <location>
        <begin position="369"/>
        <end position="396"/>
    </location>
</feature>
<dbReference type="PANTHER" id="PTHR42718:SF46">
    <property type="entry name" value="BLR6921 PROTEIN"/>
    <property type="match status" value="1"/>
</dbReference>
<feature type="transmembrane region" description="Helical" evidence="8">
    <location>
        <begin position="417"/>
        <end position="438"/>
    </location>
</feature>
<evidence type="ECO:0000256" key="7">
    <source>
        <dbReference type="ARBA" id="ARBA00023251"/>
    </source>
</evidence>
<dbReference type="PROSITE" id="PS50850">
    <property type="entry name" value="MFS"/>
    <property type="match status" value="1"/>
</dbReference>
<evidence type="ECO:0000256" key="5">
    <source>
        <dbReference type="ARBA" id="ARBA00022989"/>
    </source>
</evidence>
<evidence type="ECO:0000256" key="1">
    <source>
        <dbReference type="ARBA" id="ARBA00004651"/>
    </source>
</evidence>
<organism evidence="10 11">
    <name type="scientific">Streptomyces albiaxialis</name>
    <dbReference type="NCBI Taxonomy" id="329523"/>
    <lineage>
        <taxon>Bacteria</taxon>
        <taxon>Bacillati</taxon>
        <taxon>Actinomycetota</taxon>
        <taxon>Actinomycetes</taxon>
        <taxon>Kitasatosporales</taxon>
        <taxon>Streptomycetaceae</taxon>
        <taxon>Streptomyces</taxon>
    </lineage>
</organism>
<accession>A0ABN2VFN4</accession>
<keyword evidence="3" id="KW-1003">Cell membrane</keyword>
<keyword evidence="5 8" id="KW-1133">Transmembrane helix</keyword>
<evidence type="ECO:0000313" key="11">
    <source>
        <dbReference type="Proteomes" id="UP001500016"/>
    </source>
</evidence>
<feature type="transmembrane region" description="Helical" evidence="8">
    <location>
        <begin position="315"/>
        <end position="333"/>
    </location>
</feature>
<feature type="transmembrane region" description="Helical" evidence="8">
    <location>
        <begin position="466"/>
        <end position="487"/>
    </location>
</feature>
<feature type="domain" description="Major facilitator superfamily (MFS) profile" evidence="9">
    <location>
        <begin position="23"/>
        <end position="490"/>
    </location>
</feature>
<dbReference type="PROSITE" id="PS00216">
    <property type="entry name" value="SUGAR_TRANSPORT_1"/>
    <property type="match status" value="1"/>
</dbReference>
<proteinExistence type="predicted"/>
<evidence type="ECO:0000256" key="2">
    <source>
        <dbReference type="ARBA" id="ARBA00022448"/>
    </source>
</evidence>
<keyword evidence="11" id="KW-1185">Reference proteome</keyword>
<keyword evidence="2" id="KW-0813">Transport</keyword>
<comment type="caution">
    <text evidence="10">The sequence shown here is derived from an EMBL/GenBank/DDBJ whole genome shotgun (WGS) entry which is preliminary data.</text>
</comment>
<dbReference type="InterPro" id="IPR004638">
    <property type="entry name" value="EmrB-like"/>
</dbReference>
<sequence>MPESTATAAAGTASGLDPRRWKALAFIAIAQLMVVLDATIVNIALPSAQSDLGISDANRQWVITAYALAFGGLLLFGGRISDLWGRKRAFTTGLVGFAAASALGGAAANEAMLLGARALQGAFGALLAPAALSLLAVMFTDGKERAKAFGIYGAIAGGGGAVGLILGGVLTEYMDWRWTFFVNIPFAVVAAIGAVLVIREPAATKNRSSLDIPGVVLSTLGLVALVYGFTRAESEGWSEGGTIAMFVAAVVLLAAFALTEAKVKAPLLPLRVVTDRNRGGAYLSLGLAVIAMFGLFLFLTYYLQIVKDFSPVKTGLAFLPMIAGMITGSTQIGARLMTRVPPRMLMVPGFVVAAAGMLLLTRLEIDSSYPALILPALLLLGLGMGTAFMPAMSLATHGVRPSDAGVASAMVNTSQQVGGAIGTALLNTIAASATTAYAKDHIAEVTSKPAGQLLKLEAMVHGYTSAIWWAVGILLVSAAIAGVFISAKAQGGEAPARADGEEGDGVEDAEPVLVAMH</sequence>
<dbReference type="Pfam" id="PF07690">
    <property type="entry name" value="MFS_1"/>
    <property type="match status" value="1"/>
</dbReference>
<dbReference type="PRINTS" id="PR01036">
    <property type="entry name" value="TCRTETB"/>
</dbReference>
<keyword evidence="4 8" id="KW-0812">Transmembrane</keyword>
<keyword evidence="6 8" id="KW-0472">Membrane</keyword>
<feature type="transmembrane region" description="Helical" evidence="8">
    <location>
        <begin position="176"/>
        <end position="198"/>
    </location>
</feature>
<dbReference type="Proteomes" id="UP001500016">
    <property type="component" value="Unassembled WGS sequence"/>
</dbReference>
<feature type="transmembrane region" description="Helical" evidence="8">
    <location>
        <begin position="60"/>
        <end position="77"/>
    </location>
</feature>